<evidence type="ECO:0000259" key="4">
    <source>
        <dbReference type="PROSITE" id="PS51387"/>
    </source>
</evidence>
<dbReference type="InterPro" id="IPR005107">
    <property type="entry name" value="CO_DH_flav_C"/>
</dbReference>
<reference evidence="5" key="1">
    <citation type="submission" date="2018-05" db="EMBL/GenBank/DDBJ databases">
        <authorList>
            <person name="Lanie J.A."/>
            <person name="Ng W.-L."/>
            <person name="Kazmierczak K.M."/>
            <person name="Andrzejewski T.M."/>
            <person name="Davidsen T.M."/>
            <person name="Wayne K.J."/>
            <person name="Tettelin H."/>
            <person name="Glass J.I."/>
            <person name="Rusch D."/>
            <person name="Podicherti R."/>
            <person name="Tsui H.-C.T."/>
            <person name="Winkler M.E."/>
        </authorList>
    </citation>
    <scope>NUCLEOTIDE SEQUENCE</scope>
</reference>
<dbReference type="PROSITE" id="PS51387">
    <property type="entry name" value="FAD_PCMH"/>
    <property type="match status" value="1"/>
</dbReference>
<feature type="domain" description="FAD-binding PCMH-type" evidence="4">
    <location>
        <begin position="1"/>
        <end position="160"/>
    </location>
</feature>
<organism evidence="5">
    <name type="scientific">marine metagenome</name>
    <dbReference type="NCBI Taxonomy" id="408172"/>
    <lineage>
        <taxon>unclassified sequences</taxon>
        <taxon>metagenomes</taxon>
        <taxon>ecological metagenomes</taxon>
    </lineage>
</organism>
<dbReference type="Gene3D" id="3.30.465.10">
    <property type="match status" value="1"/>
</dbReference>
<dbReference type="GO" id="GO:0071949">
    <property type="term" value="F:FAD binding"/>
    <property type="evidence" value="ECO:0007669"/>
    <property type="project" value="InterPro"/>
</dbReference>
<dbReference type="InterPro" id="IPR051312">
    <property type="entry name" value="Diverse_Substr_Oxidored"/>
</dbReference>
<dbReference type="Pfam" id="PF00941">
    <property type="entry name" value="FAD_binding_5"/>
    <property type="match status" value="1"/>
</dbReference>
<evidence type="ECO:0000256" key="2">
    <source>
        <dbReference type="ARBA" id="ARBA00022827"/>
    </source>
</evidence>
<dbReference type="SMART" id="SM01092">
    <property type="entry name" value="CO_deh_flav_C"/>
    <property type="match status" value="1"/>
</dbReference>
<evidence type="ECO:0000313" key="5">
    <source>
        <dbReference type="EMBL" id="SUZ87786.1"/>
    </source>
</evidence>
<keyword evidence="2" id="KW-0274">FAD</keyword>
<dbReference type="InterPro" id="IPR002346">
    <property type="entry name" value="Mopterin_DH_FAD-bd"/>
</dbReference>
<dbReference type="Pfam" id="PF03450">
    <property type="entry name" value="CO_deh_flav_C"/>
    <property type="match status" value="1"/>
</dbReference>
<dbReference type="InterPro" id="IPR016169">
    <property type="entry name" value="FAD-bd_PCMH_sub2"/>
</dbReference>
<dbReference type="InterPro" id="IPR016166">
    <property type="entry name" value="FAD-bd_PCMH"/>
</dbReference>
<accession>A0A381R7S5</accession>
<dbReference type="Gene3D" id="3.30.390.50">
    <property type="entry name" value="CO dehydrogenase flavoprotein, C-terminal domain"/>
    <property type="match status" value="1"/>
</dbReference>
<dbReference type="AlphaFoldDB" id="A0A381R7S5"/>
<name>A0A381R7S5_9ZZZZ</name>
<keyword evidence="3" id="KW-0560">Oxidoreductase</keyword>
<dbReference type="PANTHER" id="PTHR42659">
    <property type="entry name" value="XANTHINE DEHYDROGENASE SUBUNIT C-RELATED"/>
    <property type="match status" value="1"/>
</dbReference>
<dbReference type="Gene3D" id="3.30.43.10">
    <property type="entry name" value="Uridine Diphospho-n-acetylenolpyruvylglucosamine Reductase, domain 2"/>
    <property type="match status" value="1"/>
</dbReference>
<dbReference type="EMBL" id="UINC01001739">
    <property type="protein sequence ID" value="SUZ87786.1"/>
    <property type="molecule type" value="Genomic_DNA"/>
</dbReference>
<gene>
    <name evidence="5" type="ORF">METZ01_LOCUS40640</name>
</gene>
<dbReference type="SUPFAM" id="SSF55447">
    <property type="entry name" value="CO dehydrogenase flavoprotein C-terminal domain-like"/>
    <property type="match status" value="1"/>
</dbReference>
<sequence length="279" mass="30533">VALLEEHGDDAKILAGGQSLVPMMNFRLVRPTCLVDINQIRDLAYIHEKDDRLHIGAITRHRDLETSTLVQQCNGLLFEGVQLIGHTAIRTRGTVGGSIIHADPTAELPAILAALDGEVRLIGPNGQRTISWRDLFVTFFTTVIEPVEICDEIIIPKLPSSAGWAFEEFTRRHGDFAVAGVAAVIVTDNNDRCTDARLAITGTAPTPIRATQAESFLVGKSLTQTTLDEAGRLVSTEVEPESDVHATANYRQHLAGALTTRALQRAVERCLSRKDQREK</sequence>
<dbReference type="PANTHER" id="PTHR42659:SF2">
    <property type="entry name" value="XANTHINE DEHYDROGENASE SUBUNIT C-RELATED"/>
    <property type="match status" value="1"/>
</dbReference>
<evidence type="ECO:0000256" key="3">
    <source>
        <dbReference type="ARBA" id="ARBA00023002"/>
    </source>
</evidence>
<feature type="non-terminal residue" evidence="5">
    <location>
        <position position="1"/>
    </location>
</feature>
<dbReference type="InterPro" id="IPR036683">
    <property type="entry name" value="CO_DH_flav_C_dom_sf"/>
</dbReference>
<dbReference type="InterPro" id="IPR016167">
    <property type="entry name" value="FAD-bd_PCMH_sub1"/>
</dbReference>
<dbReference type="GO" id="GO:0016491">
    <property type="term" value="F:oxidoreductase activity"/>
    <property type="evidence" value="ECO:0007669"/>
    <property type="project" value="UniProtKB-KW"/>
</dbReference>
<evidence type="ECO:0000256" key="1">
    <source>
        <dbReference type="ARBA" id="ARBA00022630"/>
    </source>
</evidence>
<protein>
    <recommendedName>
        <fullName evidence="4">FAD-binding PCMH-type domain-containing protein</fullName>
    </recommendedName>
</protein>
<dbReference type="InterPro" id="IPR036318">
    <property type="entry name" value="FAD-bd_PCMH-like_sf"/>
</dbReference>
<dbReference type="SUPFAM" id="SSF56176">
    <property type="entry name" value="FAD-binding/transporter-associated domain-like"/>
    <property type="match status" value="1"/>
</dbReference>
<keyword evidence="1" id="KW-0285">Flavoprotein</keyword>
<proteinExistence type="predicted"/>